<dbReference type="AlphaFoldDB" id="A0A4Q2IR44"/>
<keyword evidence="2" id="KW-1185">Reference proteome</keyword>
<evidence type="ECO:0000313" key="1">
    <source>
        <dbReference type="EMBL" id="RXZ30578.1"/>
    </source>
</evidence>
<dbReference type="EMBL" id="SDPT01000003">
    <property type="protein sequence ID" value="RXZ30578.1"/>
    <property type="molecule type" value="Genomic_DNA"/>
</dbReference>
<sequence length="146" mass="14857">MLRSLLIGLVAGQRAMTPLALVASAARRGRLPTDAPARELLAHPLVAGGAVALAAAEMAGDKMRTAPDRTVLPGLIARTTTAAFAGAALAPAEQRKAAAVLAAATAIAASYVGLSLRMRALRRYGQTKSGFVEDALVLGSGLTITR</sequence>
<comment type="caution">
    <text evidence="1">The sequence shown here is derived from an EMBL/GenBank/DDBJ whole genome shotgun (WGS) entry which is preliminary data.</text>
</comment>
<name>A0A4Q2IR44_9SPHN</name>
<evidence type="ECO:0000313" key="2">
    <source>
        <dbReference type="Proteomes" id="UP000292347"/>
    </source>
</evidence>
<proteinExistence type="predicted"/>
<dbReference type="Proteomes" id="UP000292347">
    <property type="component" value="Unassembled WGS sequence"/>
</dbReference>
<reference evidence="1 2" key="1">
    <citation type="submission" date="2019-01" db="EMBL/GenBank/DDBJ databases">
        <title>Sphingomonas mucosissima sp. nov. and Sphingomonas desiccabilis sp. nov., from biological soil crusts in the Colorado Plateau, USA.</title>
        <authorList>
            <person name="Zhu D."/>
        </authorList>
    </citation>
    <scope>NUCLEOTIDE SEQUENCE [LARGE SCALE GENOMIC DNA]</scope>
    <source>
        <strain evidence="1 2">CP1D</strain>
    </source>
</reference>
<protein>
    <submittedName>
        <fullName evidence="1">DUF4126 domain-containing protein</fullName>
    </submittedName>
</protein>
<dbReference type="OrthoDB" id="8853994at2"/>
<organism evidence="1 2">
    <name type="scientific">Sphingomonas desiccabilis</name>
    <dbReference type="NCBI Taxonomy" id="429134"/>
    <lineage>
        <taxon>Bacteria</taxon>
        <taxon>Pseudomonadati</taxon>
        <taxon>Pseudomonadota</taxon>
        <taxon>Alphaproteobacteria</taxon>
        <taxon>Sphingomonadales</taxon>
        <taxon>Sphingomonadaceae</taxon>
        <taxon>Sphingomonas</taxon>
    </lineage>
</organism>
<gene>
    <name evidence="1" type="ORF">EO081_15575</name>
</gene>
<accession>A0A4Q2IR44</accession>
<dbReference type="RefSeq" id="WP_129343189.1">
    <property type="nucleotide sequence ID" value="NZ_JACIDD010000003.1"/>
</dbReference>